<dbReference type="InterPro" id="IPR051056">
    <property type="entry name" value="Glycosyl_Hydrolase_73"/>
</dbReference>
<protein>
    <recommendedName>
        <fullName evidence="2">Mannosyl-glycoprotein endo-beta-N-acetylglucosamidase-like domain-containing protein</fullName>
    </recommendedName>
</protein>
<dbReference type="PANTHER" id="PTHR33308">
    <property type="entry name" value="PEPTIDOGLYCAN HYDROLASE FLGJ"/>
    <property type="match status" value="1"/>
</dbReference>
<evidence type="ECO:0000313" key="3">
    <source>
        <dbReference type="EMBL" id="TVY07636.1"/>
    </source>
</evidence>
<dbReference type="OrthoDB" id="977752at2"/>
<sequence>MDALIPAAVEDQQDSGVLASITIAQAALKTGYGQFAKGNNLFGIKATGDERAANQPTAEYINGQWIQTVDNFRAYDSWADSVHDHSERWLLRALPSVGLRWCRQQRKEDGFR</sequence>
<reference evidence="3 4" key="1">
    <citation type="submission" date="2019-07" db="EMBL/GenBank/DDBJ databases">
        <authorList>
            <person name="Kim J."/>
        </authorList>
    </citation>
    <scope>NUCLEOTIDE SEQUENCE [LARGE SCALE GENOMIC DNA]</scope>
    <source>
        <strain evidence="3 4">JC52</strain>
    </source>
</reference>
<dbReference type="Pfam" id="PF01832">
    <property type="entry name" value="Glucosaminidase"/>
    <property type="match status" value="1"/>
</dbReference>
<dbReference type="PANTHER" id="PTHR33308:SF10">
    <property type="entry name" value="EXO-GLUCOSAMINIDASE LYTG"/>
    <property type="match status" value="1"/>
</dbReference>
<gene>
    <name evidence="3" type="ORF">FPZ49_23115</name>
</gene>
<dbReference type="EMBL" id="VNJI01000034">
    <property type="protein sequence ID" value="TVY07636.1"/>
    <property type="molecule type" value="Genomic_DNA"/>
</dbReference>
<evidence type="ECO:0000313" key="4">
    <source>
        <dbReference type="Proteomes" id="UP000317036"/>
    </source>
</evidence>
<name>A0A559K6A4_9BACL</name>
<evidence type="ECO:0000256" key="1">
    <source>
        <dbReference type="ARBA" id="ARBA00022801"/>
    </source>
</evidence>
<dbReference type="AlphaFoldDB" id="A0A559K6A4"/>
<comment type="caution">
    <text evidence="3">The sequence shown here is derived from an EMBL/GenBank/DDBJ whole genome shotgun (WGS) entry which is preliminary data.</text>
</comment>
<evidence type="ECO:0000259" key="2">
    <source>
        <dbReference type="Pfam" id="PF01832"/>
    </source>
</evidence>
<accession>A0A559K6A4</accession>
<feature type="domain" description="Mannosyl-glycoprotein endo-beta-N-acetylglucosamidase-like" evidence="2">
    <location>
        <begin position="6"/>
        <end position="91"/>
    </location>
</feature>
<keyword evidence="4" id="KW-1185">Reference proteome</keyword>
<keyword evidence="1" id="KW-0378">Hydrolase</keyword>
<organism evidence="3 4">
    <name type="scientific">Paenibacillus cremeus</name>
    <dbReference type="NCBI Taxonomy" id="2163881"/>
    <lineage>
        <taxon>Bacteria</taxon>
        <taxon>Bacillati</taxon>
        <taxon>Bacillota</taxon>
        <taxon>Bacilli</taxon>
        <taxon>Bacillales</taxon>
        <taxon>Paenibacillaceae</taxon>
        <taxon>Paenibacillus</taxon>
    </lineage>
</organism>
<dbReference type="Gene3D" id="1.10.530.10">
    <property type="match status" value="1"/>
</dbReference>
<proteinExistence type="predicted"/>
<dbReference type="InterPro" id="IPR002901">
    <property type="entry name" value="MGlyc_endo_b_GlcNAc-like_dom"/>
</dbReference>
<dbReference type="Proteomes" id="UP000317036">
    <property type="component" value="Unassembled WGS sequence"/>
</dbReference>
<dbReference type="GO" id="GO:0004040">
    <property type="term" value="F:amidase activity"/>
    <property type="evidence" value="ECO:0007669"/>
    <property type="project" value="InterPro"/>
</dbReference>